<dbReference type="GO" id="GO:0006006">
    <property type="term" value="P:glucose metabolic process"/>
    <property type="evidence" value="ECO:0007669"/>
    <property type="project" value="TreeGrafter"/>
</dbReference>
<keyword evidence="3" id="KW-0119">Carbohydrate metabolism</keyword>
<evidence type="ECO:0000256" key="2">
    <source>
        <dbReference type="ARBA" id="ARBA00023235"/>
    </source>
</evidence>
<dbReference type="AlphaFoldDB" id="A0A7G9T7N0"/>
<dbReference type="Gene3D" id="2.70.98.10">
    <property type="match status" value="1"/>
</dbReference>
<dbReference type="Pfam" id="PF01263">
    <property type="entry name" value="Aldose_epim"/>
    <property type="match status" value="1"/>
</dbReference>
<dbReference type="InterPro" id="IPR008183">
    <property type="entry name" value="Aldose_1/G6P_1-epimerase"/>
</dbReference>
<dbReference type="GO" id="GO:0033499">
    <property type="term" value="P:galactose catabolic process via UDP-galactose, Leloir pathway"/>
    <property type="evidence" value="ECO:0007669"/>
    <property type="project" value="TreeGrafter"/>
</dbReference>
<dbReference type="PANTHER" id="PTHR10091">
    <property type="entry name" value="ALDOSE-1-EPIMERASE"/>
    <property type="match status" value="1"/>
</dbReference>
<keyword evidence="2" id="KW-0413">Isomerase</keyword>
<dbReference type="CDD" id="cd09019">
    <property type="entry name" value="galactose_mutarotase_like"/>
    <property type="match status" value="1"/>
</dbReference>
<dbReference type="GO" id="GO:0030246">
    <property type="term" value="F:carbohydrate binding"/>
    <property type="evidence" value="ECO:0007669"/>
    <property type="project" value="InterPro"/>
</dbReference>
<comment type="similarity">
    <text evidence="1">Belongs to the aldose epimerase family.</text>
</comment>
<dbReference type="Proteomes" id="UP000515800">
    <property type="component" value="Chromosome"/>
</dbReference>
<dbReference type="RefSeq" id="WP_187529933.1">
    <property type="nucleotide sequence ID" value="NZ_CP060724.1"/>
</dbReference>
<keyword evidence="5" id="KW-1185">Reference proteome</keyword>
<evidence type="ECO:0000256" key="1">
    <source>
        <dbReference type="ARBA" id="ARBA00006206"/>
    </source>
</evidence>
<dbReference type="GO" id="GO:0005737">
    <property type="term" value="C:cytoplasm"/>
    <property type="evidence" value="ECO:0007669"/>
    <property type="project" value="TreeGrafter"/>
</dbReference>
<dbReference type="SUPFAM" id="SSF74650">
    <property type="entry name" value="Galactose mutarotase-like"/>
    <property type="match status" value="1"/>
</dbReference>
<protein>
    <submittedName>
        <fullName evidence="4">Galactose mutarotase</fullName>
    </submittedName>
</protein>
<proteinExistence type="inferred from homology"/>
<dbReference type="InterPro" id="IPR011013">
    <property type="entry name" value="Gal_mutarotase_sf_dom"/>
</dbReference>
<evidence type="ECO:0000256" key="3">
    <source>
        <dbReference type="ARBA" id="ARBA00023277"/>
    </source>
</evidence>
<organism evidence="4 5">
    <name type="scientific">Weissella diestrammenae</name>
    <dbReference type="NCBI Taxonomy" id="1162633"/>
    <lineage>
        <taxon>Bacteria</taxon>
        <taxon>Bacillati</taxon>
        <taxon>Bacillota</taxon>
        <taxon>Bacilli</taxon>
        <taxon>Lactobacillales</taxon>
        <taxon>Lactobacillaceae</taxon>
        <taxon>Weissella</taxon>
    </lineage>
</organism>
<dbReference type="PANTHER" id="PTHR10091:SF0">
    <property type="entry name" value="GALACTOSE MUTAROTASE"/>
    <property type="match status" value="1"/>
</dbReference>
<sequence>MKGTHSDFGSLTSGEKVMAYTLTNTAGTSITILSYGATWQSYRAFGQERLIQFNDLAHYLNNPFHLGNTIGRVGGRLSQTDYELTVNQPFHLTANEGNHVLHSGVNGFDQVNWSAKLIETSSAASVVFTHTFSDEFPGELEAEVKYTLDEDDDVSIKFTGESTATTLFNPMTHVYFNLDGAGTNVLTHQLKMASDLHVVVDDQKIPTGELQKNIGTPFDFSTFKAIGTDIDHLKSAQYDDAFVVAPTLDADQLQLRNAAGTLELAVHSDRNGLVLFTVNPDALYHTPEWEKTAPVTALAIEAQTLPDAISQPDFGDIVLPAKVRKTYTVKYKIKEVNKHDKI</sequence>
<dbReference type="InterPro" id="IPR014718">
    <property type="entry name" value="GH-type_carb-bd"/>
</dbReference>
<dbReference type="KEGG" id="wdi:H9L19_05735"/>
<reference evidence="4 5" key="1">
    <citation type="submission" date="2020-08" db="EMBL/GenBank/DDBJ databases">
        <title>Genome sequence of Weissella diestrammenae KACC 16890T.</title>
        <authorList>
            <person name="Hyun D.-W."/>
            <person name="Bae J.-W."/>
        </authorList>
    </citation>
    <scope>NUCLEOTIDE SEQUENCE [LARGE SCALE GENOMIC DNA]</scope>
    <source>
        <strain evidence="4 5">KACC 16890</strain>
    </source>
</reference>
<evidence type="ECO:0000313" key="5">
    <source>
        <dbReference type="Proteomes" id="UP000515800"/>
    </source>
</evidence>
<dbReference type="InterPro" id="IPR047215">
    <property type="entry name" value="Galactose_mutarotase-like"/>
</dbReference>
<dbReference type="GO" id="GO:0004034">
    <property type="term" value="F:aldose 1-epimerase activity"/>
    <property type="evidence" value="ECO:0007669"/>
    <property type="project" value="TreeGrafter"/>
</dbReference>
<evidence type="ECO:0000313" key="4">
    <source>
        <dbReference type="EMBL" id="QNN76105.1"/>
    </source>
</evidence>
<dbReference type="EMBL" id="CP060724">
    <property type="protein sequence ID" value="QNN76105.1"/>
    <property type="molecule type" value="Genomic_DNA"/>
</dbReference>
<accession>A0A7G9T7N0</accession>
<gene>
    <name evidence="4" type="ORF">H9L19_05735</name>
</gene>
<name>A0A7G9T7N0_9LACO</name>